<keyword evidence="1" id="KW-0175">Coiled coil</keyword>
<dbReference type="Pfam" id="PF08789">
    <property type="entry name" value="PBCV_basic_adap"/>
    <property type="match status" value="1"/>
</dbReference>
<proteinExistence type="predicted"/>
<protein>
    <submittedName>
        <fullName evidence="4">Uncharacterized protein M475R</fullName>
    </submittedName>
</protein>
<evidence type="ECO:0000256" key="1">
    <source>
        <dbReference type="SAM" id="Coils"/>
    </source>
</evidence>
<evidence type="ECO:0000313" key="5">
    <source>
        <dbReference type="Proteomes" id="UP000246715"/>
    </source>
</evidence>
<dbReference type="Proteomes" id="UP000246715">
    <property type="component" value="Segment"/>
</dbReference>
<feature type="region of interest" description="Disordered" evidence="2">
    <location>
        <begin position="1"/>
        <end position="41"/>
    </location>
</feature>
<gene>
    <name evidence="4" type="primary">M475R</name>
    <name evidence="4" type="ORF">MT325_M475R</name>
</gene>
<evidence type="ECO:0000256" key="2">
    <source>
        <dbReference type="SAM" id="MobiDB-lite"/>
    </source>
</evidence>
<accession>A7IUK5</accession>
<evidence type="ECO:0000259" key="3">
    <source>
        <dbReference type="Pfam" id="PF08789"/>
    </source>
</evidence>
<organismHost>
    <name type="scientific">Paramecium bursaria</name>
    <dbReference type="NCBI Taxonomy" id="74790"/>
</organismHost>
<name>A7IUK5_PBCVM</name>
<sequence>MAKAENTGRKDAKGRAIFKGPRGGEFVMTSSGKKSKPSVGRLTKKQLEAKAKNLSAKRQTLEAKAKNLSAKRQILEQGAEMLNREAARMRAENTMRRLNSIAAKKSANVKKAVKNM</sequence>
<dbReference type="InterPro" id="IPR014897">
    <property type="entry name" value="PBCV_basic_adap"/>
</dbReference>
<feature type="compositionally biased region" description="Basic and acidic residues" evidence="2">
    <location>
        <begin position="1"/>
        <end position="14"/>
    </location>
</feature>
<dbReference type="EMBL" id="DQ491001">
    <property type="protein sequence ID" value="ABT14029.1"/>
    <property type="molecule type" value="Genomic_DNA"/>
</dbReference>
<feature type="domain" description="PBCV-specific basic adaptor" evidence="3">
    <location>
        <begin position="8"/>
        <end position="46"/>
    </location>
</feature>
<evidence type="ECO:0000313" key="4">
    <source>
        <dbReference type="EMBL" id="ABT14029.1"/>
    </source>
</evidence>
<reference evidence="4 5" key="1">
    <citation type="journal article" date="2007" name="Virology">
        <title>Sequence and annotation of the 314-kb MT325 and the 321-kb FR483 viruses that infect Chlorella Pbi.</title>
        <authorList>
            <person name="Fitzgerald L.A."/>
            <person name="Graves M.V."/>
            <person name="Li X."/>
            <person name="Feldblyum T."/>
            <person name="Hartigan J."/>
            <person name="Van Etten J.L."/>
        </authorList>
    </citation>
    <scope>NUCLEOTIDE SEQUENCE [LARGE SCALE GENOMIC DNA]</scope>
    <source>
        <strain evidence="4 5">MT325</strain>
    </source>
</reference>
<feature type="coiled-coil region" evidence="1">
    <location>
        <begin position="44"/>
        <end position="92"/>
    </location>
</feature>
<organism evidence="4 5">
    <name type="scientific">Paramecium bursaria Chlorella virus MT325</name>
    <name type="common">PBCV-MT325</name>
    <dbReference type="NCBI Taxonomy" id="346932"/>
    <lineage>
        <taxon>Viruses</taxon>
        <taxon>Varidnaviria</taxon>
        <taxon>Bamfordvirae</taxon>
        <taxon>Nucleocytoviricota</taxon>
        <taxon>Megaviricetes</taxon>
        <taxon>Algavirales</taxon>
        <taxon>Phycodnaviridae</taxon>
        <taxon>Chlorovirus</taxon>
        <taxon>Chlorovirus conductrix</taxon>
        <taxon>Paramecium bursaria Chlorella virus A1</taxon>
    </lineage>
</organism>